<name>A0A5K8A3L6_9BACT</name>
<dbReference type="EMBL" id="AP021879">
    <property type="protein sequence ID" value="BBO86988.1"/>
    <property type="molecule type" value="Genomic_DNA"/>
</dbReference>
<protein>
    <submittedName>
        <fullName evidence="1">Uncharacterized protein</fullName>
    </submittedName>
</protein>
<dbReference type="AlphaFoldDB" id="A0A5K8A3L6"/>
<reference evidence="1 2" key="1">
    <citation type="submission" date="2019-11" db="EMBL/GenBank/DDBJ databases">
        <title>Comparative genomics of hydrocarbon-degrading Desulfosarcina strains.</title>
        <authorList>
            <person name="Watanabe M."/>
            <person name="Kojima H."/>
            <person name="Fukui M."/>
        </authorList>
    </citation>
    <scope>NUCLEOTIDE SEQUENCE [LARGE SCALE GENOMIC DNA]</scope>
    <source>
        <strain evidence="2">oXyS1</strain>
    </source>
</reference>
<sequence length="80" mass="9083">MGMIKPSTRINVNVGITWIYFYSSRLVKIDKQAGGNLEVVFSDGGHDAQAGIFGHRAMQRQQLQKTGHFLCYIRKRLGDR</sequence>
<evidence type="ECO:0000313" key="2">
    <source>
        <dbReference type="Proteomes" id="UP000422108"/>
    </source>
</evidence>
<accession>A0A5K8A3L6</accession>
<organism evidence="1 2">
    <name type="scientific">Desulfosarcina ovata subsp. ovata</name>
    <dbReference type="NCBI Taxonomy" id="2752305"/>
    <lineage>
        <taxon>Bacteria</taxon>
        <taxon>Pseudomonadati</taxon>
        <taxon>Thermodesulfobacteriota</taxon>
        <taxon>Desulfobacteria</taxon>
        <taxon>Desulfobacterales</taxon>
        <taxon>Desulfosarcinaceae</taxon>
        <taxon>Desulfosarcina</taxon>
    </lineage>
</organism>
<evidence type="ECO:0000313" key="1">
    <source>
        <dbReference type="EMBL" id="BBO86988.1"/>
    </source>
</evidence>
<keyword evidence="2" id="KW-1185">Reference proteome</keyword>
<gene>
    <name evidence="1" type="ORF">DSCOOX_01680</name>
</gene>
<proteinExistence type="predicted"/>
<dbReference type="Proteomes" id="UP000422108">
    <property type="component" value="Chromosome"/>
</dbReference>